<gene>
    <name evidence="4" type="ORF">BBI17_001788</name>
    <name evidence="5" type="ORF">BBO99_00001570</name>
    <name evidence="2" type="ORF">JM16_000836</name>
    <name evidence="3" type="ORF">JM18_001241</name>
</gene>
<dbReference type="EMBL" id="JPWU03000019">
    <property type="protein sequence ID" value="KAG2531437.1"/>
    <property type="molecule type" value="Genomic_DNA"/>
</dbReference>
<evidence type="ECO:0000313" key="3">
    <source>
        <dbReference type="EMBL" id="KAG2531437.1"/>
    </source>
</evidence>
<dbReference type="SUPFAM" id="SSF63748">
    <property type="entry name" value="Tudor/PWWP/MBT"/>
    <property type="match status" value="1"/>
</dbReference>
<dbReference type="Proteomes" id="UP000785171">
    <property type="component" value="Unassembled WGS sequence"/>
</dbReference>
<dbReference type="EMBL" id="MAYM02000497">
    <property type="protein sequence ID" value="RLN38070.1"/>
    <property type="molecule type" value="Genomic_DNA"/>
</dbReference>
<dbReference type="AlphaFoldDB" id="A0A3R7IMZ2"/>
<evidence type="ECO:0000256" key="1">
    <source>
        <dbReference type="SAM" id="MobiDB-lite"/>
    </source>
</evidence>
<proteinExistence type="predicted"/>
<dbReference type="Proteomes" id="UP000285624">
    <property type="component" value="Unassembled WGS sequence"/>
</dbReference>
<evidence type="ECO:0008006" key="8">
    <source>
        <dbReference type="Google" id="ProtNLM"/>
    </source>
</evidence>
<organism evidence="4 7">
    <name type="scientific">Phytophthora kernoviae</name>
    <dbReference type="NCBI Taxonomy" id="325452"/>
    <lineage>
        <taxon>Eukaryota</taxon>
        <taxon>Sar</taxon>
        <taxon>Stramenopiles</taxon>
        <taxon>Oomycota</taxon>
        <taxon>Peronosporomycetes</taxon>
        <taxon>Peronosporales</taxon>
        <taxon>Peronosporaceae</taxon>
        <taxon>Phytophthora</taxon>
    </lineage>
</organism>
<dbReference type="Gene3D" id="2.30.30.140">
    <property type="match status" value="1"/>
</dbReference>
<evidence type="ECO:0000313" key="2">
    <source>
        <dbReference type="EMBL" id="KAG2529439.1"/>
    </source>
</evidence>
<dbReference type="EMBL" id="MBDN02000023">
    <property type="protein sequence ID" value="RLN84118.1"/>
    <property type="molecule type" value="Genomic_DNA"/>
</dbReference>
<reference evidence="2" key="3">
    <citation type="submission" date="2020-06" db="EMBL/GenBank/DDBJ databases">
        <authorList>
            <person name="Studholme D.J."/>
        </authorList>
    </citation>
    <scope>NUCLEOTIDE SEQUENCE</scope>
    <source>
        <strain evidence="2">NZFS 2646</strain>
        <strain evidence="3">NZFS 3630</strain>
    </source>
</reference>
<dbReference type="EMBL" id="JPWV03000029">
    <property type="protein sequence ID" value="KAG2529439.1"/>
    <property type="molecule type" value="Genomic_DNA"/>
</dbReference>
<protein>
    <recommendedName>
        <fullName evidence="8">Tudor domain-containing protein</fullName>
    </recommendedName>
</protein>
<reference evidence="2" key="1">
    <citation type="journal article" date="2015" name="Genom Data">
        <title>Genome sequences of six Phytophthora species associated with forests in New Zealand.</title>
        <authorList>
            <person name="Studholme D.J."/>
            <person name="McDougal R.L."/>
            <person name="Sambles C."/>
            <person name="Hansen E."/>
            <person name="Hardy G."/>
            <person name="Grant M."/>
            <person name="Ganley R.J."/>
            <person name="Williams N.M."/>
        </authorList>
    </citation>
    <scope>NUCLEOTIDE SEQUENCE</scope>
    <source>
        <strain evidence="2">NZFS 2646</strain>
        <strain evidence="3">NZFS 3630</strain>
    </source>
</reference>
<evidence type="ECO:0000313" key="4">
    <source>
        <dbReference type="EMBL" id="RLN38070.1"/>
    </source>
</evidence>
<sequence length="112" mass="12582">MIPAAQPLPQTATDIPQQTYVPTKDPNTGLDTSGATYVMDADGVWNVARVLSVRSSDEVEVTYDGWDEVYNEVVCMDSDRVAPYHTFTWAVKCWVKYLNWPLWPAVVRGSVQ</sequence>
<keyword evidence="6" id="KW-1185">Reference proteome</keyword>
<comment type="caution">
    <text evidence="4">The sequence shown here is derived from an EMBL/GenBank/DDBJ whole genome shotgun (WGS) entry which is preliminary data.</text>
</comment>
<feature type="region of interest" description="Disordered" evidence="1">
    <location>
        <begin position="1"/>
        <end position="31"/>
    </location>
</feature>
<feature type="compositionally biased region" description="Polar residues" evidence="1">
    <location>
        <begin position="8"/>
        <end position="31"/>
    </location>
</feature>
<name>A0A3R7IMZ2_9STRA</name>
<evidence type="ECO:0000313" key="6">
    <source>
        <dbReference type="Proteomes" id="UP000285624"/>
    </source>
</evidence>
<reference evidence="6 7" key="2">
    <citation type="submission" date="2018-07" db="EMBL/GenBank/DDBJ databases">
        <title>Genome sequencing of oomycete isolates from Chile give support for New Zealand origin for Phytophthora kernoviae and make available the first Nothophytophthora sp. genome.</title>
        <authorList>
            <person name="Studholme D.J."/>
            <person name="Sanfuentes E."/>
            <person name="Panda P."/>
            <person name="Hill R."/>
            <person name="Sambles C."/>
            <person name="Grant M."/>
            <person name="Williams N.M."/>
            <person name="Mcdougal R.L."/>
        </authorList>
    </citation>
    <scope>NUCLEOTIDE SEQUENCE [LARGE SCALE GENOMIC DNA]</scope>
    <source>
        <strain evidence="4">Chile2</strain>
        <strain evidence="5">Chile4</strain>
    </source>
</reference>
<dbReference type="Proteomes" id="UP000285883">
    <property type="component" value="Unassembled WGS sequence"/>
</dbReference>
<evidence type="ECO:0000313" key="7">
    <source>
        <dbReference type="Proteomes" id="UP000285883"/>
    </source>
</evidence>
<dbReference type="STRING" id="325452.A0A3R7IMZ2"/>
<accession>A0A3R7IMZ2</accession>
<dbReference type="Proteomes" id="UP000792063">
    <property type="component" value="Unassembled WGS sequence"/>
</dbReference>
<evidence type="ECO:0000313" key="5">
    <source>
        <dbReference type="EMBL" id="RLN84118.1"/>
    </source>
</evidence>